<keyword evidence="1" id="KW-0472">Membrane</keyword>
<comment type="caution">
    <text evidence="2">The sequence shown here is derived from an EMBL/GenBank/DDBJ whole genome shotgun (WGS) entry which is preliminary data.</text>
</comment>
<organism evidence="2 3">
    <name type="scientific">Kribbella sancticallisti</name>
    <dbReference type="NCBI Taxonomy" id="460087"/>
    <lineage>
        <taxon>Bacteria</taxon>
        <taxon>Bacillati</taxon>
        <taxon>Actinomycetota</taxon>
        <taxon>Actinomycetes</taxon>
        <taxon>Propionibacteriales</taxon>
        <taxon>Kribbellaceae</taxon>
        <taxon>Kribbella</taxon>
    </lineage>
</organism>
<dbReference type="InterPro" id="IPR021354">
    <property type="entry name" value="DUF2975"/>
</dbReference>
<evidence type="ECO:0000313" key="3">
    <source>
        <dbReference type="Proteomes" id="UP001500393"/>
    </source>
</evidence>
<dbReference type="Proteomes" id="UP001500393">
    <property type="component" value="Unassembled WGS sequence"/>
</dbReference>
<gene>
    <name evidence="2" type="ORF">GCM10009789_01230</name>
</gene>
<reference evidence="2 3" key="1">
    <citation type="journal article" date="2019" name="Int. J. Syst. Evol. Microbiol.">
        <title>The Global Catalogue of Microorganisms (GCM) 10K type strain sequencing project: providing services to taxonomists for standard genome sequencing and annotation.</title>
        <authorList>
            <consortium name="The Broad Institute Genomics Platform"/>
            <consortium name="The Broad Institute Genome Sequencing Center for Infectious Disease"/>
            <person name="Wu L."/>
            <person name="Ma J."/>
        </authorList>
    </citation>
    <scope>NUCLEOTIDE SEQUENCE [LARGE SCALE GENOMIC DNA]</scope>
    <source>
        <strain evidence="2 3">JCM 14969</strain>
    </source>
</reference>
<dbReference type="RefSeq" id="WP_344208543.1">
    <property type="nucleotide sequence ID" value="NZ_BAAAOS010000001.1"/>
</dbReference>
<name>A0ABN2C221_9ACTN</name>
<evidence type="ECO:0000313" key="2">
    <source>
        <dbReference type="EMBL" id="GAA1551242.1"/>
    </source>
</evidence>
<keyword evidence="3" id="KW-1185">Reference proteome</keyword>
<feature type="transmembrane region" description="Helical" evidence="1">
    <location>
        <begin position="85"/>
        <end position="110"/>
    </location>
</feature>
<proteinExistence type="predicted"/>
<keyword evidence="1" id="KW-0812">Transmembrane</keyword>
<feature type="transmembrane region" description="Helical" evidence="1">
    <location>
        <begin position="122"/>
        <end position="145"/>
    </location>
</feature>
<sequence length="159" mass="17644">MLTEYRAVIALRFFLAVLFAILIFFQTVSLPGQFAHLAEEAPEDAYLRWPATAVTIFWVLCVQVVIVATWKLLTLVKNDRIFTDAAMTWVNVIMGAIAAGWLVLVGVFLYVGFKASDPGLPLLLFLMLAVSTVVGLVMVVLRALLRRATTLQTDMRAVI</sequence>
<feature type="transmembrane region" description="Helical" evidence="1">
    <location>
        <begin position="7"/>
        <end position="29"/>
    </location>
</feature>
<accession>A0ABN2C221</accession>
<feature type="transmembrane region" description="Helical" evidence="1">
    <location>
        <begin position="49"/>
        <end position="73"/>
    </location>
</feature>
<dbReference type="Pfam" id="PF11188">
    <property type="entry name" value="DUF2975"/>
    <property type="match status" value="1"/>
</dbReference>
<evidence type="ECO:0000256" key="1">
    <source>
        <dbReference type="SAM" id="Phobius"/>
    </source>
</evidence>
<dbReference type="EMBL" id="BAAAOS010000001">
    <property type="protein sequence ID" value="GAA1551242.1"/>
    <property type="molecule type" value="Genomic_DNA"/>
</dbReference>
<keyword evidence="1" id="KW-1133">Transmembrane helix</keyword>
<protein>
    <submittedName>
        <fullName evidence="2">DUF2975 domain-containing protein</fullName>
    </submittedName>
</protein>